<dbReference type="AlphaFoldDB" id="A0A177AR44"/>
<evidence type="ECO:0000313" key="3">
    <source>
        <dbReference type="Proteomes" id="UP000078046"/>
    </source>
</evidence>
<dbReference type="Proteomes" id="UP000078046">
    <property type="component" value="Unassembled WGS sequence"/>
</dbReference>
<feature type="compositionally biased region" description="Polar residues" evidence="1">
    <location>
        <begin position="48"/>
        <end position="63"/>
    </location>
</feature>
<dbReference type="EMBL" id="LWCA01001798">
    <property type="protein sequence ID" value="OAF64487.1"/>
    <property type="molecule type" value="Genomic_DNA"/>
</dbReference>
<protein>
    <submittedName>
        <fullName evidence="2">Uncharacterized protein</fullName>
    </submittedName>
</protein>
<sequence>MEKNKGKTKTKTKNSKKLTIKGDTKIESDNSVINNVIYEDITKDFPSQANLSPINDNYPQQLRMQPFSPQPHRRSLMMVIFIN</sequence>
<comment type="caution">
    <text evidence="2">The sequence shown here is derived from an EMBL/GenBank/DDBJ whole genome shotgun (WGS) entry which is preliminary data.</text>
</comment>
<evidence type="ECO:0000256" key="1">
    <source>
        <dbReference type="SAM" id="MobiDB-lite"/>
    </source>
</evidence>
<name>A0A177AR44_9BILA</name>
<proteinExistence type="predicted"/>
<keyword evidence="3" id="KW-1185">Reference proteome</keyword>
<reference evidence="2 3" key="1">
    <citation type="submission" date="2016-04" db="EMBL/GenBank/DDBJ databases">
        <title>The genome of Intoshia linei affirms orthonectids as highly simplified spiralians.</title>
        <authorList>
            <person name="Mikhailov K.V."/>
            <person name="Slusarev G.S."/>
            <person name="Nikitin M.A."/>
            <person name="Logacheva M.D."/>
            <person name="Penin A."/>
            <person name="Aleoshin V."/>
            <person name="Panchin Y.V."/>
        </authorList>
    </citation>
    <scope>NUCLEOTIDE SEQUENCE [LARGE SCALE GENOMIC DNA]</scope>
    <source>
        <strain evidence="2">Intl2013</strain>
        <tissue evidence="2">Whole animal</tissue>
    </source>
</reference>
<organism evidence="2 3">
    <name type="scientific">Intoshia linei</name>
    <dbReference type="NCBI Taxonomy" id="1819745"/>
    <lineage>
        <taxon>Eukaryota</taxon>
        <taxon>Metazoa</taxon>
        <taxon>Spiralia</taxon>
        <taxon>Lophotrochozoa</taxon>
        <taxon>Mesozoa</taxon>
        <taxon>Orthonectida</taxon>
        <taxon>Rhopaluridae</taxon>
        <taxon>Intoshia</taxon>
    </lineage>
</organism>
<gene>
    <name evidence="2" type="ORF">A3Q56_07802</name>
</gene>
<evidence type="ECO:0000313" key="2">
    <source>
        <dbReference type="EMBL" id="OAF64487.1"/>
    </source>
</evidence>
<feature type="region of interest" description="Disordered" evidence="1">
    <location>
        <begin position="48"/>
        <end position="70"/>
    </location>
</feature>
<accession>A0A177AR44</accession>